<dbReference type="SUPFAM" id="SSF69118">
    <property type="entry name" value="AhpD-like"/>
    <property type="match status" value="1"/>
</dbReference>
<dbReference type="EMBL" id="JAAVLW010000004">
    <property type="protein sequence ID" value="NOJ47234.1"/>
    <property type="molecule type" value="Genomic_DNA"/>
</dbReference>
<dbReference type="PANTHER" id="PTHR34846:SF5">
    <property type="entry name" value="CARBOXYMUCONOLACTONE DECARBOXYLASE-LIKE DOMAIN-CONTAINING PROTEIN"/>
    <property type="match status" value="1"/>
</dbReference>
<dbReference type="AlphaFoldDB" id="A0A7Y4M2A5"/>
<reference evidence="1 2" key="1">
    <citation type="submission" date="2020-03" db="EMBL/GenBank/DDBJ databases">
        <title>Bradyrhizobium diversity isolated from nodules of Muelleranthus trifoliolatus.</title>
        <authorList>
            <person name="Klepa M."/>
            <person name="Helene L."/>
            <person name="Hungria M."/>
        </authorList>
    </citation>
    <scope>NUCLEOTIDE SEQUENCE [LARGE SCALE GENOMIC DNA]</scope>
    <source>
        <strain evidence="1 2">WSM 1744</strain>
    </source>
</reference>
<dbReference type="RefSeq" id="WP_171710133.1">
    <property type="nucleotide sequence ID" value="NZ_JAAVLW010000004.1"/>
</dbReference>
<keyword evidence="2" id="KW-1185">Reference proteome</keyword>
<gene>
    <name evidence="1" type="ORF">HCN50_13420</name>
</gene>
<evidence type="ECO:0000313" key="1">
    <source>
        <dbReference type="EMBL" id="NOJ47234.1"/>
    </source>
</evidence>
<proteinExistence type="predicted"/>
<sequence>MRIDPVLPPYSAEVQAQFDQLPPSWQPPFEHFTILARDPRLLRAYRLGSVAYLQPSHLTLRQREVFLLRVTGRCRNAFEWCLRAHYFAEEAGMNDDQLDASVHGTADDSCWEAEDRVLIRLADELHDAAAISDALWADLSGAFAEEAILQLLLLAGHYGTNGYISLGLQVPIDARVKRRFPAA</sequence>
<accession>A0A7Y4M2A5</accession>
<protein>
    <submittedName>
        <fullName evidence="1">Carboxymuconolactone decarboxylase family protein</fullName>
    </submittedName>
</protein>
<dbReference type="InterPro" id="IPR029032">
    <property type="entry name" value="AhpD-like"/>
</dbReference>
<name>A0A7Y4M2A5_9BRAD</name>
<dbReference type="Proteomes" id="UP000528734">
    <property type="component" value="Unassembled WGS sequence"/>
</dbReference>
<evidence type="ECO:0000313" key="2">
    <source>
        <dbReference type="Proteomes" id="UP000528734"/>
    </source>
</evidence>
<organism evidence="1 2">
    <name type="scientific">Bradyrhizobium archetypum</name>
    <dbReference type="NCBI Taxonomy" id="2721160"/>
    <lineage>
        <taxon>Bacteria</taxon>
        <taxon>Pseudomonadati</taxon>
        <taxon>Pseudomonadota</taxon>
        <taxon>Alphaproteobacteria</taxon>
        <taxon>Hyphomicrobiales</taxon>
        <taxon>Nitrobacteraceae</taxon>
        <taxon>Bradyrhizobium</taxon>
    </lineage>
</organism>
<dbReference type="Gene3D" id="1.20.1290.10">
    <property type="entry name" value="AhpD-like"/>
    <property type="match status" value="1"/>
</dbReference>
<dbReference type="PANTHER" id="PTHR34846">
    <property type="entry name" value="4-CARBOXYMUCONOLACTONE DECARBOXYLASE FAMILY PROTEIN (AFU_ORTHOLOGUE AFUA_6G11590)"/>
    <property type="match status" value="1"/>
</dbReference>
<comment type="caution">
    <text evidence="1">The sequence shown here is derived from an EMBL/GenBank/DDBJ whole genome shotgun (WGS) entry which is preliminary data.</text>
</comment>